<dbReference type="EMBL" id="FOGO01000010">
    <property type="protein sequence ID" value="SES16336.1"/>
    <property type="molecule type" value="Genomic_DNA"/>
</dbReference>
<keyword evidence="4" id="KW-1185">Reference proteome</keyword>
<dbReference type="Proteomes" id="UP000182841">
    <property type="component" value="Unassembled WGS sequence"/>
</dbReference>
<accession>A0A1H9V3L2</accession>
<feature type="region of interest" description="Disordered" evidence="1">
    <location>
        <begin position="175"/>
        <end position="250"/>
    </location>
</feature>
<feature type="transmembrane region" description="Helical" evidence="2">
    <location>
        <begin position="7"/>
        <end position="27"/>
    </location>
</feature>
<keyword evidence="2" id="KW-0472">Membrane</keyword>
<reference evidence="4" key="1">
    <citation type="submission" date="2016-10" db="EMBL/GenBank/DDBJ databases">
        <authorList>
            <person name="Varghese N."/>
            <person name="Submissions S."/>
        </authorList>
    </citation>
    <scope>NUCLEOTIDE SEQUENCE [LARGE SCALE GENOMIC DNA]</scope>
    <source>
        <strain evidence="4">CGMCC 4.6825</strain>
    </source>
</reference>
<keyword evidence="2" id="KW-0812">Transmembrane</keyword>
<feature type="compositionally biased region" description="Low complexity" evidence="1">
    <location>
        <begin position="182"/>
        <end position="201"/>
    </location>
</feature>
<feature type="transmembrane region" description="Helical" evidence="2">
    <location>
        <begin position="151"/>
        <end position="172"/>
    </location>
</feature>
<name>A0A1H9V3L2_9ACTN</name>
<evidence type="ECO:0000313" key="4">
    <source>
        <dbReference type="Proteomes" id="UP000182841"/>
    </source>
</evidence>
<organism evidence="3 4">
    <name type="scientific">Streptomyces qinglanensis</name>
    <dbReference type="NCBI Taxonomy" id="943816"/>
    <lineage>
        <taxon>Bacteria</taxon>
        <taxon>Bacillati</taxon>
        <taxon>Actinomycetota</taxon>
        <taxon>Actinomycetes</taxon>
        <taxon>Kitasatosporales</taxon>
        <taxon>Streptomycetaceae</taxon>
        <taxon>Streptomyces</taxon>
    </lineage>
</organism>
<feature type="transmembrane region" description="Helical" evidence="2">
    <location>
        <begin position="121"/>
        <end position="139"/>
    </location>
</feature>
<dbReference type="AlphaFoldDB" id="A0A1H9V3L2"/>
<feature type="compositionally biased region" description="Low complexity" evidence="1">
    <location>
        <begin position="228"/>
        <end position="250"/>
    </location>
</feature>
<gene>
    <name evidence="3" type="ORF">SAMN05421870_110119</name>
</gene>
<proteinExistence type="predicted"/>
<sequence>MIVTLIVICEVAFWVLLAVGLALRYLAKLPRAGAAVLLCEPLLEVVLLIVTAIDLRNGAEPDWKHGLAAVYIGFTATHGHYMVRWADGHAAHLLGKGERPAKPPRYGMAHTVHEWKMCGRALGGTALAAVLLQAAIWYVDDASQAAPLREWQSRMGVVAGISLLIAVSYTIWPKRPKHAGRSGQRSGPTGPTGPTGLSRPTRLPERAESGSGTERAGSGAGTERAETESATAPPAAPRYPADPWAARVRK</sequence>
<evidence type="ECO:0000256" key="1">
    <source>
        <dbReference type="SAM" id="MobiDB-lite"/>
    </source>
</evidence>
<protein>
    <submittedName>
        <fullName evidence="3">Uncharacterized protein</fullName>
    </submittedName>
</protein>
<evidence type="ECO:0000256" key="2">
    <source>
        <dbReference type="SAM" id="Phobius"/>
    </source>
</evidence>
<evidence type="ECO:0000313" key="3">
    <source>
        <dbReference type="EMBL" id="SES16336.1"/>
    </source>
</evidence>
<keyword evidence="2" id="KW-1133">Transmembrane helix</keyword>